<dbReference type="EMBL" id="BX294137">
    <property type="protein sequence ID" value="CAD72685.1"/>
    <property type="molecule type" value="Genomic_DNA"/>
</dbReference>
<protein>
    <submittedName>
        <fullName evidence="2">Uncharacterized protein</fullName>
    </submittedName>
</protein>
<evidence type="ECO:0000313" key="2">
    <source>
        <dbReference type="EMBL" id="CAD72685.1"/>
    </source>
</evidence>
<feature type="region of interest" description="Disordered" evidence="1">
    <location>
        <begin position="1"/>
        <end position="63"/>
    </location>
</feature>
<sequence>MAPNQPPLTRCGSINQQSGRRQRPLRRPQHQPYQPPSVSSDSQEPIDRLEACHPLSTGSRLLI</sequence>
<feature type="compositionally biased region" description="Basic residues" evidence="1">
    <location>
        <begin position="20"/>
        <end position="29"/>
    </location>
</feature>
<reference evidence="2 3" key="1">
    <citation type="journal article" date="2003" name="Proc. Natl. Acad. Sci. U.S.A.">
        <title>Complete genome sequence of the marine planctomycete Pirellula sp. strain 1.</title>
        <authorList>
            <person name="Gloeckner F.O."/>
            <person name="Kube M."/>
            <person name="Bauer M."/>
            <person name="Teeling H."/>
            <person name="Lombardot T."/>
            <person name="Ludwig W."/>
            <person name="Gade D."/>
            <person name="Beck A."/>
            <person name="Borzym K."/>
            <person name="Heitmann K."/>
            <person name="Rabus R."/>
            <person name="Schlesner H."/>
            <person name="Amann R."/>
            <person name="Reinhardt R."/>
        </authorList>
    </citation>
    <scope>NUCLEOTIDE SEQUENCE [LARGE SCALE GENOMIC DNA]</scope>
    <source>
        <strain evidence="3">DSM 10527 / NCIMB 13988 / SH1</strain>
    </source>
</reference>
<organism evidence="2 3">
    <name type="scientific">Rhodopirellula baltica (strain DSM 10527 / NCIMB 13988 / SH1)</name>
    <dbReference type="NCBI Taxonomy" id="243090"/>
    <lineage>
        <taxon>Bacteria</taxon>
        <taxon>Pseudomonadati</taxon>
        <taxon>Planctomycetota</taxon>
        <taxon>Planctomycetia</taxon>
        <taxon>Pirellulales</taxon>
        <taxon>Pirellulaceae</taxon>
        <taxon>Rhodopirellula</taxon>
    </lineage>
</organism>
<name>Q7UVN7_RHOBA</name>
<dbReference type="STRING" id="243090.RB2514"/>
<gene>
    <name evidence="2" type="ordered locus">RB2514</name>
</gene>
<dbReference type="Proteomes" id="UP000001025">
    <property type="component" value="Chromosome"/>
</dbReference>
<accession>Q7UVN7</accession>
<dbReference type="InParanoid" id="Q7UVN7"/>
<dbReference type="EnsemblBacteria" id="CAD72685">
    <property type="protein sequence ID" value="CAD72685"/>
    <property type="gene ID" value="RB2514"/>
</dbReference>
<dbReference type="HOGENOM" id="CLU_2882934_0_0_0"/>
<dbReference type="AlphaFoldDB" id="Q7UVN7"/>
<keyword evidence="3" id="KW-1185">Reference proteome</keyword>
<dbReference type="AntiFam" id="ANF00068">
    <property type="entry name" value="Translation of DNA repeat"/>
</dbReference>
<evidence type="ECO:0000256" key="1">
    <source>
        <dbReference type="SAM" id="MobiDB-lite"/>
    </source>
</evidence>
<evidence type="ECO:0000313" key="3">
    <source>
        <dbReference type="Proteomes" id="UP000001025"/>
    </source>
</evidence>
<dbReference type="KEGG" id="rba:RB2514"/>
<proteinExistence type="predicted"/>